<sequence length="2769" mass="310910">MAHLRVFCKALRIRGFRSDLAKEKSDAVKLLHDEEPRLTLGQRCRHCCLDCRLRVRRCCSLPENSRCRRFFYRLRRDGSFENYIAKSVLGFVGGFFLTYVFFMFFVVQLNFKLSTATMMCSVSGSVLILGLAFSRYIRCIVFLTLPQFFSKRGRQALLAYAFILAITGPAKNTLNNMGVLSESLACGQEQLKSAVRQIIEVIKKPFYAIRDAIKNVVKTIKAIVKKIKEILLKIKRVIMAILKVIKAAFQFLGKILNICNKELGTPFQRCTRVFDSAIQDCNAKLGPWFNWLCSIVYLIQSVCYIVKIFDYVCMLVDFISNSIIGVVVRKVKSFIRHVRTMFYVRIKFSHSFHFHTNASKSYSEVASGIVDEIKDRTQALAMFFDFVSFLTSFFFVFLIVKVIHYRFKFLTSERFDNKYVTRDFREIDLQRAKLGRETVLPLNHRERKLYITISSCRLVKTEKRKLAQSAVVLATATLKLCSHMLVDYALYWVLNLIRYHGRFQSKVTAPNMPTVRIQGEGLLADLLKSIVKAFRPLGTELEIDTVPCLPNPIPPDYDRYVQIGTLLILCWFLALLEPYGLRLRHWIMCYYHPVRAKQRAIWLYNHIMRSRLSFLKFARRQLRRTVLGQKGITKITLKEYLRAKLNCKLFRLCLGSDKQEACMVCGEVFRESDQIKPIRCATPSCPGVYCQQCFDDLENLCTVCLSPIEYGDMSDISEERGSDDDDDLPPSRRPSRGDSRDSGSVEEGRLLFKEERDSGNSSDSSQHSFSYQYERRTGPVDEIELAPTSFRDVERHPGRDVVSMDNLSQGALALKKSRTMTNVFAQETETDDEASFDEDSRPLVPKGRKSRKRGDKDGAPSSRFSVSSYLRISVPDTCTVSPFDILSRGWYVCNCVAAPFQCITVKMERFVFLVALFCAFTAVESYKAAVLEYYPTTADTPKSTIVTNLEQYRQYTDSARQQSADIIVFPEYGLTKIVTDPTEYAVEISPEEKVIKELITMATERQMYLVVNLLEKAKDASNNIKYYNTNLVFARNGSIIAKYRKINLFDEPNLTPGDPNQRVTFKTDFGVTFAVFTCFDIVFDNPASTVLENSDVTDVVYPSAWISIMPFFTSLSIQHGYAIANGVNLLAANYGEPKNSHGGSGIYLADGTIADSYIDGSPSSKLVISNVTLRSRRVEKTICPTIAPYGLPGTSGNTNITNYVTKKDFETSKYTLMSVDLEAGNFSDTVCDNKFCCTFDIMFNKDTVSSSDHFKVMAFDGQNSNNIHIRVCTLLACESDKDDSCGARVNTTTKFTKITVKGNLQKEEGTFYMPLTLNYNLKTIAQTVYCDTNNATNGTFVQMTTTGAQENVLVFGLLGRSSAGHLYAVFFLVVLENTPHYNTIMKWSTLLFAVLFSLQKAVSAYKAAVLEYQPTVADTAQNTILKNLEEYRKFAEKAAAQQVDILVFPEYGLTTLVVDPEDYAVKITNENVVIKKLRALARDHHMYVVVNLLEKVGEQEIYYNTNLVFDRTGSVIAKYRKINLFNEPKLAPGLVNQTVTFATNFGVNFGLFTCFDILYWNPSRTLLAKGAVRDVVYPTSWFSTTPFYASLTVQHGYAVSTGVNLLASNYGVPPETHGGSGIYLPGDKTAKIYLDAKSGSKLVIQNVPNQKNKPNSTCISAVAQHLSQESNISNYVTLRNFEALRYKFRRVNLAQKNQSVRICDRKFCCTFDLSVDTQRVTPSDIFKVMAFDGVVPFDRSTAHIRVCSLVACRDDSDESCGVRVTTGTKFNKMAVYGNFEKDNTTFYTPLTLTYDLLPITKSLFCDNKRANGSIELSTTEPQQNVLAYKAGVLEYNPRTSDSPINTIVKNLEEFRFYADKARTQAVDILVFPEYGLTTLVDPEDYALEIHPDQKIIRELATIATERQMYLVVNLLEIARDDRNNTKYYNTNLVFARNGIIIAKYRKINLFNEPKLTPGDEDQRVTFQSDSGVTFGIFTGFDILFENPSRTVLQNSNVTVVVFPTALNSSMPFFTSLSIQHGYASANGVNLFAANYGEPKNAHGGSGIYSGDGTKMNVYIDGSPSSKLIVSNVAARSHRMEKTVCSTNVSSSSGVGSSKTKYALPGSLSTTNINNYVTKKDFDAWKYTFQSITLDKGDFSTTVCHNQFCCIFNITVAKNHVRSRDNFKVMAFDGENSYNFRIRVCSLLACEFNEAYSCGARINTTTKFTKITVNAHLQKDEGTFYMPLTLNYNLKPIMQTSYCDTNNGTNGTFVQLTTTAAQENILVFGLLGRSSARKLYAVFVLAYKAGVVEYNPLTADTPRNTILKNLNEYRSYADNSRTQAVDILVFPEYGLTTLVENPAEYAVEITDDNNNQIITELVAMAKERQMYLVVNLLEMVKEPNKETAYYNTNLVFGRNGTIIAKYRKINLYKEPNLTPGDANQRVTFRTDFGVTFGVFTCFDILFANPSRTLLENANVTDVIYPTAWFSIMPFYTSLEVQNGYAVANGVNLLAANYGQPKNGHGGTGIYSADGTKMNVYIDGSPSSKLVVDELTVRSQRQNMTSCPAITPYGLPGGLGEANITSYVTGTDFEASKYTLQRVDLAQNVSTSLCHNQLCCTFDVLADPSNTNTQEFYQVTVYDGLSSYNTHIRLCSLVVCANESKESCGARVNATTKFRKITVKGNFPRDDAAFYTPLTLNYNLQPLSKTLYCDTNNATDSTFVQITTGQAQDNVLVFGLFGQTNAPVPGNDPEDKDADPSGSSAQMDRFLIALLLGSFLVSVLGSPLTRQ</sequence>
<dbReference type="InterPro" id="IPR058842">
    <property type="entry name" value="DCST1_C"/>
</dbReference>
<dbReference type="PROSITE" id="PS50263">
    <property type="entry name" value="CN_HYDROLASE"/>
    <property type="match status" value="4"/>
</dbReference>
<feature type="region of interest" description="Disordered" evidence="3">
    <location>
        <begin position="715"/>
        <end position="782"/>
    </location>
</feature>
<dbReference type="PANTHER" id="PTHR10609">
    <property type="entry name" value="BIOTINIDASE-RELATED"/>
    <property type="match status" value="1"/>
</dbReference>
<comment type="caution">
    <text evidence="6">The sequence shown here is derived from an EMBL/GenBank/DDBJ whole genome shotgun (WGS) entry which is preliminary data.</text>
</comment>
<reference evidence="6" key="1">
    <citation type="journal article" date="2020" name="J Insects Food Feed">
        <title>The yellow mealworm (Tenebrio molitor) genome: a resource for the emerging insects as food and feed industry.</title>
        <authorList>
            <person name="Eriksson T."/>
            <person name="Andere A."/>
            <person name="Kelstrup H."/>
            <person name="Emery V."/>
            <person name="Picard C."/>
        </authorList>
    </citation>
    <scope>NUCLEOTIDE SEQUENCE</scope>
    <source>
        <strain evidence="6">Stoneville</strain>
        <tissue evidence="6">Whole head</tissue>
    </source>
</reference>
<proteinExistence type="inferred from homology"/>
<evidence type="ECO:0000256" key="3">
    <source>
        <dbReference type="SAM" id="MobiDB-lite"/>
    </source>
</evidence>
<organism evidence="6 7">
    <name type="scientific">Tenebrio molitor</name>
    <name type="common">Yellow mealworm beetle</name>
    <dbReference type="NCBI Taxonomy" id="7067"/>
    <lineage>
        <taxon>Eukaryota</taxon>
        <taxon>Metazoa</taxon>
        <taxon>Ecdysozoa</taxon>
        <taxon>Arthropoda</taxon>
        <taxon>Hexapoda</taxon>
        <taxon>Insecta</taxon>
        <taxon>Pterygota</taxon>
        <taxon>Neoptera</taxon>
        <taxon>Endopterygota</taxon>
        <taxon>Coleoptera</taxon>
        <taxon>Polyphaga</taxon>
        <taxon>Cucujiformia</taxon>
        <taxon>Tenebrionidae</taxon>
        <taxon>Tenebrio</taxon>
    </lineage>
</organism>
<dbReference type="Pfam" id="PF26037">
    <property type="entry name" value="zf-RING_DCST1_C"/>
    <property type="match status" value="1"/>
</dbReference>
<evidence type="ECO:0000256" key="1">
    <source>
        <dbReference type="ARBA" id="ARBA00008225"/>
    </source>
</evidence>
<dbReference type="InterPro" id="IPR036526">
    <property type="entry name" value="C-N_Hydrolase_sf"/>
</dbReference>
<evidence type="ECO:0000313" key="7">
    <source>
        <dbReference type="Proteomes" id="UP000719412"/>
    </source>
</evidence>
<evidence type="ECO:0000259" key="5">
    <source>
        <dbReference type="PROSITE" id="PS50263"/>
    </source>
</evidence>
<evidence type="ECO:0000313" key="6">
    <source>
        <dbReference type="EMBL" id="KAH0813649.1"/>
    </source>
</evidence>
<feature type="domain" description="CN hydrolase" evidence="5">
    <location>
        <begin position="2286"/>
        <end position="2535"/>
    </location>
</feature>
<dbReference type="InterPro" id="IPR043957">
    <property type="entry name" value="Vanin_C"/>
</dbReference>
<dbReference type="SUPFAM" id="SSF56317">
    <property type="entry name" value="Carbon-nitrogen hydrolase"/>
    <property type="match status" value="4"/>
</dbReference>
<dbReference type="Pfam" id="PF19018">
    <property type="entry name" value="Vanin_C"/>
    <property type="match status" value="4"/>
</dbReference>
<keyword evidence="4" id="KW-1133">Transmembrane helix</keyword>
<keyword evidence="7" id="KW-1185">Reference proteome</keyword>
<dbReference type="InterPro" id="IPR040154">
    <property type="entry name" value="Biotinidase/VNN"/>
</dbReference>
<dbReference type="InterPro" id="IPR003010">
    <property type="entry name" value="C-N_Hydrolase"/>
</dbReference>
<keyword evidence="2" id="KW-0378">Hydrolase</keyword>
<evidence type="ECO:0000256" key="2">
    <source>
        <dbReference type="ARBA" id="ARBA00022801"/>
    </source>
</evidence>
<dbReference type="EMBL" id="JABDTM020025072">
    <property type="protein sequence ID" value="KAH0813649.1"/>
    <property type="molecule type" value="Genomic_DNA"/>
</dbReference>
<feature type="transmembrane region" description="Helical" evidence="4">
    <location>
        <begin position="83"/>
        <end position="106"/>
    </location>
</feature>
<feature type="transmembrane region" description="Helical" evidence="4">
    <location>
        <begin position="126"/>
        <end position="145"/>
    </location>
</feature>
<gene>
    <name evidence="6" type="ORF">GEV33_009145</name>
</gene>
<feature type="transmembrane region" description="Helical" evidence="4">
    <location>
        <begin position="379"/>
        <end position="400"/>
    </location>
</feature>
<dbReference type="GO" id="GO:0016787">
    <property type="term" value="F:hydrolase activity"/>
    <property type="evidence" value="ECO:0007669"/>
    <property type="project" value="UniProtKB-KW"/>
</dbReference>
<dbReference type="Pfam" id="PF26039">
    <property type="entry name" value="Dcst2"/>
    <property type="match status" value="1"/>
</dbReference>
<feature type="domain" description="CN hydrolase" evidence="5">
    <location>
        <begin position="926"/>
        <end position="1175"/>
    </location>
</feature>
<comment type="similarity">
    <text evidence="1">Belongs to the carbon-nitrogen hydrolase superfamily. BTD/VNN family.</text>
</comment>
<name>A0A8J6HFD5_TENMO</name>
<feature type="region of interest" description="Disordered" evidence="3">
    <location>
        <begin position="827"/>
        <end position="862"/>
    </location>
</feature>
<keyword evidence="4" id="KW-0812">Transmembrane</keyword>
<feature type="domain" description="CN hydrolase" evidence="5">
    <location>
        <begin position="1828"/>
        <end position="2090"/>
    </location>
</feature>
<feature type="compositionally biased region" description="Low complexity" evidence="3">
    <location>
        <begin position="759"/>
        <end position="770"/>
    </location>
</feature>
<dbReference type="InterPro" id="IPR012858">
    <property type="entry name" value="DC_STAMP-like"/>
</dbReference>
<dbReference type="Pfam" id="PF07782">
    <property type="entry name" value="DC_STAMP"/>
    <property type="match status" value="1"/>
</dbReference>
<dbReference type="Proteomes" id="UP000719412">
    <property type="component" value="Unassembled WGS sequence"/>
</dbReference>
<feature type="compositionally biased region" description="Basic and acidic residues" evidence="3">
    <location>
        <begin position="735"/>
        <end position="758"/>
    </location>
</feature>
<dbReference type="GO" id="GO:0016020">
    <property type="term" value="C:membrane"/>
    <property type="evidence" value="ECO:0007669"/>
    <property type="project" value="InterPro"/>
</dbReference>
<feature type="compositionally biased region" description="Acidic residues" evidence="3">
    <location>
        <begin position="828"/>
        <end position="837"/>
    </location>
</feature>
<evidence type="ECO:0000256" key="4">
    <source>
        <dbReference type="SAM" id="Phobius"/>
    </source>
</evidence>
<dbReference type="Pfam" id="PF00795">
    <property type="entry name" value="CN_hydrolase"/>
    <property type="match status" value="4"/>
</dbReference>
<reference evidence="6" key="2">
    <citation type="submission" date="2021-08" db="EMBL/GenBank/DDBJ databases">
        <authorList>
            <person name="Eriksson T."/>
        </authorList>
    </citation>
    <scope>NUCLEOTIDE SEQUENCE</scope>
    <source>
        <strain evidence="6">Stoneville</strain>
        <tissue evidence="6">Whole head</tissue>
    </source>
</reference>
<dbReference type="PANTHER" id="PTHR10609:SF14">
    <property type="entry name" value="BIOTINIDASE"/>
    <property type="match status" value="1"/>
</dbReference>
<accession>A0A8J6HFD5</accession>
<dbReference type="Gene3D" id="3.60.110.10">
    <property type="entry name" value="Carbon-nitrogen hydrolase"/>
    <property type="match status" value="4"/>
</dbReference>
<protein>
    <recommendedName>
        <fullName evidence="5">CN hydrolase domain-containing protein</fullName>
    </recommendedName>
</protein>
<keyword evidence="4" id="KW-0472">Membrane</keyword>
<feature type="domain" description="CN hydrolase" evidence="5">
    <location>
        <begin position="1405"/>
        <end position="1649"/>
    </location>
</feature>